<protein>
    <recommendedName>
        <fullName evidence="2">Mycothiol S-conjugate amidase</fullName>
        <ecNumber evidence="2">3.5.1.115</ecNumber>
    </recommendedName>
</protein>
<keyword evidence="2" id="KW-0378">Hydrolase</keyword>
<evidence type="ECO:0000313" key="4">
    <source>
        <dbReference type="Proteomes" id="UP001500956"/>
    </source>
</evidence>
<comment type="catalytic activity">
    <reaction evidence="2">
        <text>mycothiol S-conjugate + H2O = an N-acetyl-L-cysteine-S-conjugate + 1D-myo-inositol 2-amino-2-deoxy-alpha-D-glucopyranoside</text>
        <dbReference type="Rhea" id="RHEA:36543"/>
        <dbReference type="ChEBI" id="CHEBI:15377"/>
        <dbReference type="ChEBI" id="CHEBI:58718"/>
        <dbReference type="ChEBI" id="CHEBI:58886"/>
        <dbReference type="ChEBI" id="CHEBI:59633"/>
        <dbReference type="EC" id="3.5.1.115"/>
    </reaction>
</comment>
<dbReference type="EMBL" id="BAABID010000004">
    <property type="protein sequence ID" value="GAA4720391.1"/>
    <property type="molecule type" value="Genomic_DNA"/>
</dbReference>
<dbReference type="PANTHER" id="PTHR12993">
    <property type="entry name" value="N-ACETYLGLUCOSAMINYL-PHOSPHATIDYLINOSITOL DE-N-ACETYLASE-RELATED"/>
    <property type="match status" value="1"/>
</dbReference>
<dbReference type="EC" id="3.5.1.115" evidence="2"/>
<comment type="cofactor">
    <cofactor evidence="2">
        <name>Zn(2+)</name>
        <dbReference type="ChEBI" id="CHEBI:29105"/>
    </cofactor>
    <text evidence="2">Binds 1 zinc ion per subunit.</text>
</comment>
<dbReference type="InterPro" id="IPR017811">
    <property type="entry name" value="Mca"/>
</dbReference>
<comment type="similarity">
    <text evidence="2">Belongs to the MshB deacetylase family. Mca subfamily.</text>
</comment>
<dbReference type="Pfam" id="PF02585">
    <property type="entry name" value="PIG-L"/>
    <property type="match status" value="1"/>
</dbReference>
<evidence type="ECO:0000313" key="3">
    <source>
        <dbReference type="EMBL" id="GAA4720391.1"/>
    </source>
</evidence>
<organism evidence="3 4">
    <name type="scientific">Isoptericola chiayiensis</name>
    <dbReference type="NCBI Taxonomy" id="579446"/>
    <lineage>
        <taxon>Bacteria</taxon>
        <taxon>Bacillati</taxon>
        <taxon>Actinomycetota</taxon>
        <taxon>Actinomycetes</taxon>
        <taxon>Micrococcales</taxon>
        <taxon>Promicromonosporaceae</taxon>
        <taxon>Isoptericola</taxon>
    </lineage>
</organism>
<accession>A0ABP8Y391</accession>
<dbReference type="NCBIfam" id="TIGR03446">
    <property type="entry name" value="mycothiol_Mca"/>
    <property type="match status" value="1"/>
</dbReference>
<keyword evidence="2" id="KW-0479">Metal-binding</keyword>
<reference evidence="4" key="1">
    <citation type="journal article" date="2019" name="Int. J. Syst. Evol. Microbiol.">
        <title>The Global Catalogue of Microorganisms (GCM) 10K type strain sequencing project: providing services to taxonomists for standard genome sequencing and annotation.</title>
        <authorList>
            <consortium name="The Broad Institute Genomics Platform"/>
            <consortium name="The Broad Institute Genome Sequencing Center for Infectious Disease"/>
            <person name="Wu L."/>
            <person name="Ma J."/>
        </authorList>
    </citation>
    <scope>NUCLEOTIDE SEQUENCE [LARGE SCALE GENOMIC DNA]</scope>
    <source>
        <strain evidence="4">JCM 18063</strain>
    </source>
</reference>
<evidence type="ECO:0000256" key="1">
    <source>
        <dbReference type="ARBA" id="ARBA00022833"/>
    </source>
</evidence>
<feature type="binding site" evidence="2">
    <location>
        <position position="14"/>
    </location>
    <ligand>
        <name>Zn(2+)</name>
        <dbReference type="ChEBI" id="CHEBI:29105"/>
    </ligand>
</feature>
<evidence type="ECO:0000256" key="2">
    <source>
        <dbReference type="HAMAP-Rule" id="MF_01482"/>
    </source>
</evidence>
<gene>
    <name evidence="2 3" type="primary">mca</name>
    <name evidence="3" type="ORF">GCM10023216_06610</name>
</gene>
<dbReference type="HAMAP" id="MF_01482">
    <property type="entry name" value="Mca"/>
    <property type="match status" value="1"/>
</dbReference>
<dbReference type="SUPFAM" id="SSF102588">
    <property type="entry name" value="LmbE-like"/>
    <property type="match status" value="1"/>
</dbReference>
<keyword evidence="1 2" id="KW-0862">Zinc</keyword>
<feature type="binding site" evidence="2">
    <location>
        <position position="149"/>
    </location>
    <ligand>
        <name>Zn(2+)</name>
        <dbReference type="ChEBI" id="CHEBI:29105"/>
    </ligand>
</feature>
<proteinExistence type="inferred from homology"/>
<keyword evidence="4" id="KW-1185">Reference proteome</keyword>
<name>A0ABP8Y391_9MICO</name>
<dbReference type="RefSeq" id="WP_343037358.1">
    <property type="nucleotide sequence ID" value="NZ_BAABID010000004.1"/>
</dbReference>
<comment type="caution">
    <text evidence="3">The sequence shown here is derived from an EMBL/GenBank/DDBJ whole genome shotgun (WGS) entry which is preliminary data.</text>
</comment>
<dbReference type="PANTHER" id="PTHR12993:SF11">
    <property type="entry name" value="N-ACETYLGLUCOSAMINYL-PHOSPHATIDYLINOSITOL DE-N-ACETYLASE"/>
    <property type="match status" value="1"/>
</dbReference>
<comment type="function">
    <text evidence="2">A mycothiol (MSH, N-acetylcysteinyl-glucosaminyl-inositol) S-conjugate amidase, it recycles conjugated MSH to the N-acetyl cysteine conjugate (AcCys S-conjugate, a mercapturic acid) and the MSH precursor. Involved in MSH-dependent detoxification of a number of alkylating agents and antibiotics.</text>
</comment>
<comment type="subunit">
    <text evidence="2">Monomer.</text>
</comment>
<dbReference type="Gene3D" id="3.40.50.10320">
    <property type="entry name" value="LmbE-like"/>
    <property type="match status" value="1"/>
</dbReference>
<feature type="binding site" evidence="2">
    <location>
        <position position="17"/>
    </location>
    <ligand>
        <name>Zn(2+)</name>
        <dbReference type="ChEBI" id="CHEBI:29105"/>
    </ligand>
</feature>
<dbReference type="InterPro" id="IPR003737">
    <property type="entry name" value="GlcNAc_PI_deacetylase-related"/>
</dbReference>
<sequence>MTGEPLRLMAVHAHPDDESSKGAATTARYAAEGVEVLVVTCTGGERGDVLNPSFEVPTGHEFESVEGKRAVRRLEMAAAADALGVRQTWLGFVDSGLPEGDPLPPLPEGCFALLPLEEASAPLVELVREFRPHVMTTYDPSGGYPHPDHIRCHEVAFEAYHAAGDAGRYVVDGGAEPWAPLKLYYNHGFSMARLRAAHEAMEGAGLESPFGDWIESRAAREIPERTATTSVDVAAYFPQRDAALTAHASQIDPEGFFFAVPRDLEADVWPTEEFELADARVPTTTPEDDLFAGIRKES</sequence>
<dbReference type="Proteomes" id="UP001500956">
    <property type="component" value="Unassembled WGS sequence"/>
</dbReference>
<dbReference type="InterPro" id="IPR024078">
    <property type="entry name" value="LmbE-like_dom_sf"/>
</dbReference>